<dbReference type="RefSeq" id="WP_092426789.1">
    <property type="nucleotide sequence ID" value="NZ_FPCK01000004.1"/>
</dbReference>
<dbReference type="Proteomes" id="UP000199074">
    <property type="component" value="Unassembled WGS sequence"/>
</dbReference>
<accession>A0A1I7NV63</accession>
<dbReference type="EMBL" id="FPCK01000004">
    <property type="protein sequence ID" value="SFV38532.1"/>
    <property type="molecule type" value="Genomic_DNA"/>
</dbReference>
<reference evidence="2 3" key="1">
    <citation type="submission" date="2016-10" db="EMBL/GenBank/DDBJ databases">
        <authorList>
            <person name="de Groot N.N."/>
        </authorList>
    </citation>
    <scope>NUCLEOTIDE SEQUENCE [LARGE SCALE GENOMIC DNA]</scope>
    <source>
        <strain evidence="2 3">IPL20</strain>
    </source>
</reference>
<evidence type="ECO:0000313" key="2">
    <source>
        <dbReference type="EMBL" id="SFV38532.1"/>
    </source>
</evidence>
<dbReference type="AlphaFoldDB" id="A0A1I7NV63"/>
<gene>
    <name evidence="2" type="ORF">SAMN05216456_3483</name>
</gene>
<dbReference type="OrthoDB" id="6910628at2"/>
<name>A0A1I7NV63_9HYPH</name>
<evidence type="ECO:0000256" key="1">
    <source>
        <dbReference type="SAM" id="SignalP"/>
    </source>
</evidence>
<organism evidence="2 3">
    <name type="scientific">Devosia crocina</name>
    <dbReference type="NCBI Taxonomy" id="429728"/>
    <lineage>
        <taxon>Bacteria</taxon>
        <taxon>Pseudomonadati</taxon>
        <taxon>Pseudomonadota</taxon>
        <taxon>Alphaproteobacteria</taxon>
        <taxon>Hyphomicrobiales</taxon>
        <taxon>Devosiaceae</taxon>
        <taxon>Devosia</taxon>
    </lineage>
</organism>
<keyword evidence="3" id="KW-1185">Reference proteome</keyword>
<proteinExistence type="predicted"/>
<evidence type="ECO:0000313" key="3">
    <source>
        <dbReference type="Proteomes" id="UP000199074"/>
    </source>
</evidence>
<feature type="chain" id="PRO_5011579211" evidence="1">
    <location>
        <begin position="20"/>
        <end position="144"/>
    </location>
</feature>
<sequence>MRWIAAFTATLLVTSLAAAQDFDPYSGRYESDDGQLIADVAPVSEGAYAVSITTTVKMTEEFNGCGGGVDGQVEIVDGSGLMQVQDQFSDSDPINSEGSAPYCQVDLQFGEDGTLLIEEIGGCLSFHGASCSFSGTLTHEGAGI</sequence>
<feature type="signal peptide" evidence="1">
    <location>
        <begin position="1"/>
        <end position="19"/>
    </location>
</feature>
<protein>
    <submittedName>
        <fullName evidence="2">Uncharacterized protein</fullName>
    </submittedName>
</protein>
<keyword evidence="1" id="KW-0732">Signal</keyword>